<dbReference type="EMBL" id="CP003844">
    <property type="protein sequence ID" value="AFT73667.1"/>
    <property type="molecule type" value="Genomic_DNA"/>
</dbReference>
<protein>
    <submittedName>
        <fullName evidence="1">Uncharacterized protein</fullName>
    </submittedName>
</protein>
<dbReference type="KEGG" id="amg:AMEC673_04850"/>
<dbReference type="AlphaFoldDB" id="A0AB32ZVY7"/>
<gene>
    <name evidence="1" type="ordered locus">AMEC673_04850</name>
</gene>
<evidence type="ECO:0000313" key="1">
    <source>
        <dbReference type="EMBL" id="AFT73667.1"/>
    </source>
</evidence>
<reference evidence="2" key="1">
    <citation type="journal article" date="2012" name="Sci. Rep.">
        <title>Genomes of surface isolates of Alteromonas macleodii: the life of a widespread marine opportunistic copiotroph.</title>
        <authorList>
            <person name="Lopez-Perez M."/>
            <person name="Gonzaga A."/>
            <person name="Martin-Cuadrado A.B."/>
            <person name="Onyshchenko O."/>
            <person name="Ghavidel A."/>
            <person name="Ghai R."/>
            <person name="Rodriguez-Valera F."/>
        </authorList>
    </citation>
    <scope>NUCLEOTIDE SEQUENCE [LARGE SCALE GENOMIC DNA]</scope>
    <source>
        <strain evidence="2">English Channel 673</strain>
    </source>
</reference>
<proteinExistence type="predicted"/>
<sequence length="105" mass="11650">MNVEKLNHSSTPLFLSKVNAAIAVCVAAEPAALSTDTLHHLISLRHSLVLRELSRLSGNERTTFAENELIINQELEELALKLKLAAKEEIVGFSRAQKAAKRYKK</sequence>
<organism evidence="1 2">
    <name type="scientific">Alteromonas macleodii (strain English Channel 673)</name>
    <dbReference type="NCBI Taxonomy" id="1004788"/>
    <lineage>
        <taxon>Bacteria</taxon>
        <taxon>Pseudomonadati</taxon>
        <taxon>Pseudomonadota</taxon>
        <taxon>Gammaproteobacteria</taxon>
        <taxon>Alteromonadales</taxon>
        <taxon>Alteromonadaceae</taxon>
        <taxon>Alteromonas/Salinimonas group</taxon>
        <taxon>Alteromonas</taxon>
    </lineage>
</organism>
<dbReference type="RefSeq" id="WP_014975888.1">
    <property type="nucleotide sequence ID" value="NC_018678.1"/>
</dbReference>
<accession>A0AB32ZVY7</accession>
<evidence type="ECO:0000313" key="2">
    <source>
        <dbReference type="Proteomes" id="UP000006296"/>
    </source>
</evidence>
<name>A0AB32ZVY7_ALTME</name>
<dbReference type="Proteomes" id="UP000006296">
    <property type="component" value="Chromosome"/>
</dbReference>